<dbReference type="GO" id="GO:0044550">
    <property type="term" value="P:secondary metabolite biosynthetic process"/>
    <property type="evidence" value="ECO:0007669"/>
    <property type="project" value="TreeGrafter"/>
</dbReference>
<evidence type="ECO:0000313" key="7">
    <source>
        <dbReference type="Proteomes" id="UP001143548"/>
    </source>
</evidence>
<dbReference type="InterPro" id="IPR006162">
    <property type="entry name" value="Ppantetheine_attach_site"/>
</dbReference>
<dbReference type="GO" id="GO:0005737">
    <property type="term" value="C:cytoplasm"/>
    <property type="evidence" value="ECO:0007669"/>
    <property type="project" value="TreeGrafter"/>
</dbReference>
<feature type="domain" description="Carrier" evidence="5">
    <location>
        <begin position="574"/>
        <end position="650"/>
    </location>
</feature>
<evidence type="ECO:0000313" key="6">
    <source>
        <dbReference type="EMBL" id="GKZ26492.1"/>
    </source>
</evidence>
<dbReference type="Pfam" id="PF00550">
    <property type="entry name" value="PP-binding"/>
    <property type="match status" value="1"/>
</dbReference>
<dbReference type="PROSITE" id="PS00455">
    <property type="entry name" value="AMP_BINDING"/>
    <property type="match status" value="1"/>
</dbReference>
<dbReference type="SUPFAM" id="SSF56801">
    <property type="entry name" value="Acetyl-CoA synthetase-like"/>
    <property type="match status" value="2"/>
</dbReference>
<evidence type="ECO:0000256" key="4">
    <source>
        <dbReference type="ARBA" id="ARBA00029454"/>
    </source>
</evidence>
<reference evidence="6" key="1">
    <citation type="submission" date="2022-07" db="EMBL/GenBank/DDBJ databases">
        <title>Taxonomy of Aspergillus series Nigri: significant species reduction supported by multi-species coalescent approaches.</title>
        <authorList>
            <person name="Bian C."/>
            <person name="Kusuya Y."/>
            <person name="Sklenar F."/>
            <person name="D'hooge E."/>
            <person name="Yaguchi T."/>
            <person name="Takahashi H."/>
            <person name="Hubka V."/>
        </authorList>
    </citation>
    <scope>NUCLEOTIDE SEQUENCE</scope>
    <source>
        <strain evidence="6">CBS 733.88</strain>
    </source>
</reference>
<dbReference type="Proteomes" id="UP001143548">
    <property type="component" value="Unassembled WGS sequence"/>
</dbReference>
<name>A0A9W5Z0W2_9EURO</name>
<dbReference type="PANTHER" id="PTHR45527:SF1">
    <property type="entry name" value="FATTY ACID SYNTHASE"/>
    <property type="match status" value="1"/>
</dbReference>
<accession>A0A9W5Z0W2</accession>
<dbReference type="Gene3D" id="3.40.50.12780">
    <property type="entry name" value="N-terminal domain of ligase-like"/>
    <property type="match status" value="2"/>
</dbReference>
<dbReference type="FunFam" id="1.10.1200.10:FF:000005">
    <property type="entry name" value="Nonribosomal peptide synthetase 1"/>
    <property type="match status" value="1"/>
</dbReference>
<dbReference type="CDD" id="cd05918">
    <property type="entry name" value="A_NRPS_SidN3_like"/>
    <property type="match status" value="1"/>
</dbReference>
<dbReference type="InterPro" id="IPR042099">
    <property type="entry name" value="ANL_N_sf"/>
</dbReference>
<dbReference type="InterPro" id="IPR000873">
    <property type="entry name" value="AMP-dep_synth/lig_dom"/>
</dbReference>
<evidence type="ECO:0000256" key="1">
    <source>
        <dbReference type="ARBA" id="ARBA00022450"/>
    </source>
</evidence>
<dbReference type="Gene3D" id="3.30.300.30">
    <property type="match status" value="1"/>
</dbReference>
<dbReference type="GO" id="GO:0031177">
    <property type="term" value="F:phosphopantetheine binding"/>
    <property type="evidence" value="ECO:0007669"/>
    <property type="project" value="TreeGrafter"/>
</dbReference>
<dbReference type="Pfam" id="PF00668">
    <property type="entry name" value="Condensation"/>
    <property type="match status" value="1"/>
</dbReference>
<dbReference type="FunFam" id="3.40.50.12780:FF:000014">
    <property type="entry name" value="Nonribosomal peptide synthetase 1"/>
    <property type="match status" value="1"/>
</dbReference>
<sequence>MSEMTHQQEETCANGSAFKDMSKGDLERIWLWNKICPTPVMRCVHEICEDKAREQPEAMAICAWDGEMHYGELIQLATRLGSWLISCGVRPGMVVPLCFEKSLWTTVAMLGVLKAGAAFVMLDTSLPKQRLQAIVRSVKADLILSSVLNKAVAESLAETVIAINQTFFVELNAIKTDDLPPVHPSSAMYLTFTSGSTGTPKGIIITHTNYASSLHYQLPHLEFTIRTRFYDFSSYGFDASLSHIFTVLASGGCLCVPSEQDRKENLAQSITSLRANAIGLTPSVARLLNPEDVPTLDTILFFGEALGLGDVQRWWGKARILNIYGPSECTPYALINNSAASPQEATRIGKDAGLVTWVVDPDNHDRLIPIGETGELLLEGPLVGEGYLNEADRIARVFIHDPVWLQQGTSGHPGRRGQRLYKTGDLVRYNNDGSLTYVGRKDTQIKIHGQRVELGAIESCLEQHLSEAKQVIVDTIVVKQEESSAVLTTFVQPKSWVDTEGAEVESLKIFHLPQDVMHILAESLPTYMIPSIFLSVRELPRTMSDKLDRIKLREIGTSWFQQYVGEQNHVVKAKPTSHVGTELQRIWADVLAIDPTSVGLHDSFFRLGGDSIAAMKVVSRAQKAGLGLTFCEVFQYPTLGSLENRCRRERESSMEMIPPFSLLGNGWNHALLQETVAQYQVDPDTVEDAYPCTPLQEGLLSLSLKEPGTYMMQRVLALHPTIGTRDFCRAWDATARRTPILRTRIIQHSDMGFLQVVLSGGIQWIHAKNIQQYLDTDKKIPMGLGKPLVRYAIVTDDTANRRWFVLTLHHALYDGWSMPRMLKRVSDAYNGMPERPTQPEFKAFIKYIRSQTHERADEYWRNTLADCDCAPFPSLPSSVQRVKTDSEITHKLSSLNIHTPGVTPAMLVRSACALLLSCWTNSDKVVFGITTSGRSAPIAGIEDIVGPTIATIPLYVKISQSQTVKEYLATMQQQMTSMIPFEQFGLHNIAKSSPDARKACMFQTLVIIQPKGVAKSDNTFGEWEKQESSEWDSTYALVLEVPLGGGHVGARFDSKVIKSWIVQELLEGLDFAIRQLATEPSNRKLTDIPLVPPQSFDRIWSWNETVPSPVKTTINEMFEKRVEEQPTALAVHAWDGNLTYAELDHLAATLATELVRLGVGPTLLGPNNVVPLCFEKSKWAVVSILGILKSGAGFVLLDPSLPQPRLCSILQTVGAKIMLSSEANMELSRQLSQMAVQIGPELSEVSGYIGSYSASATAELPVPSSILYTVFTSGSTGTPKGVMVSHESFCSALHYQSKLLNFSAKSRVLDAASYSFDAAIHNILTTLAAGGCLCIPSQQSYRGNIGSAIAAMRPTICNLTPTVAHLLDPASVYDLETLILLGEPVTRRDIDRWKSSNVQVINTYGPAECAPISTINAHAPNSDEATQIGKGVGVTTWIVNPEDHNRLLPPGCT</sequence>
<evidence type="ECO:0000256" key="3">
    <source>
        <dbReference type="ARBA" id="ARBA00022598"/>
    </source>
</evidence>
<dbReference type="PROSITE" id="PS50075">
    <property type="entry name" value="CARRIER"/>
    <property type="match status" value="1"/>
</dbReference>
<dbReference type="Gene3D" id="1.10.1200.10">
    <property type="entry name" value="ACP-like"/>
    <property type="match status" value="1"/>
</dbReference>
<dbReference type="EMBL" id="BROQ01000149">
    <property type="protein sequence ID" value="GKZ26492.1"/>
    <property type="molecule type" value="Genomic_DNA"/>
</dbReference>
<dbReference type="InterPro" id="IPR045851">
    <property type="entry name" value="AMP-bd_C_sf"/>
</dbReference>
<feature type="non-terminal residue" evidence="6">
    <location>
        <position position="1453"/>
    </location>
</feature>
<protein>
    <submittedName>
        <fullName evidence="6">Nonribosomal peptide synthase</fullName>
    </submittedName>
</protein>
<dbReference type="GO" id="GO:0043041">
    <property type="term" value="P:amino acid activation for nonribosomal peptide biosynthetic process"/>
    <property type="evidence" value="ECO:0007669"/>
    <property type="project" value="TreeGrafter"/>
</dbReference>
<keyword evidence="1" id="KW-0596">Phosphopantetheine</keyword>
<dbReference type="NCBIfam" id="TIGR01733">
    <property type="entry name" value="AA-adenyl-dom"/>
    <property type="match status" value="1"/>
</dbReference>
<dbReference type="InterPro" id="IPR036736">
    <property type="entry name" value="ACP-like_sf"/>
</dbReference>
<dbReference type="InterPro" id="IPR020845">
    <property type="entry name" value="AMP-binding_CS"/>
</dbReference>
<dbReference type="InterPro" id="IPR001242">
    <property type="entry name" value="Condensation_dom"/>
</dbReference>
<proteinExistence type="inferred from homology"/>
<dbReference type="InterPro" id="IPR010071">
    <property type="entry name" value="AA_adenyl_dom"/>
</dbReference>
<keyword evidence="2" id="KW-0597">Phosphoprotein</keyword>
<evidence type="ECO:0000259" key="5">
    <source>
        <dbReference type="PROSITE" id="PS50075"/>
    </source>
</evidence>
<dbReference type="GO" id="GO:0016874">
    <property type="term" value="F:ligase activity"/>
    <property type="evidence" value="ECO:0007669"/>
    <property type="project" value="UniProtKB-KW"/>
</dbReference>
<dbReference type="Gene3D" id="3.30.559.30">
    <property type="entry name" value="Nonribosomal peptide synthetase, condensation domain"/>
    <property type="match status" value="1"/>
</dbReference>
<dbReference type="CDD" id="cd19545">
    <property type="entry name" value="FUM14_C_NRPS-like"/>
    <property type="match status" value="1"/>
</dbReference>
<dbReference type="Pfam" id="PF00501">
    <property type="entry name" value="AMP-binding"/>
    <property type="match status" value="2"/>
</dbReference>
<comment type="similarity">
    <text evidence="4">Belongs to the NRP synthetase family.</text>
</comment>
<comment type="caution">
    <text evidence="6">The sequence shown here is derived from an EMBL/GenBank/DDBJ whole genome shotgun (WGS) entry which is preliminary data.</text>
</comment>
<gene>
    <name evidence="6" type="ORF">AbraCBS73388_002579</name>
</gene>
<organism evidence="6 7">
    <name type="scientific">Aspergillus brasiliensis</name>
    <dbReference type="NCBI Taxonomy" id="319629"/>
    <lineage>
        <taxon>Eukaryota</taxon>
        <taxon>Fungi</taxon>
        <taxon>Dikarya</taxon>
        <taxon>Ascomycota</taxon>
        <taxon>Pezizomycotina</taxon>
        <taxon>Eurotiomycetes</taxon>
        <taxon>Eurotiomycetidae</taxon>
        <taxon>Eurotiales</taxon>
        <taxon>Aspergillaceae</taxon>
        <taxon>Aspergillus</taxon>
        <taxon>Aspergillus subgen. Circumdati</taxon>
    </lineage>
</organism>
<dbReference type="InterPro" id="IPR009081">
    <property type="entry name" value="PP-bd_ACP"/>
</dbReference>
<dbReference type="SUPFAM" id="SSF52777">
    <property type="entry name" value="CoA-dependent acyltransferases"/>
    <property type="match status" value="2"/>
</dbReference>
<dbReference type="Gene3D" id="3.30.559.10">
    <property type="entry name" value="Chloramphenicol acetyltransferase-like domain"/>
    <property type="match status" value="1"/>
</dbReference>
<keyword evidence="3" id="KW-0436">Ligase</keyword>
<dbReference type="InterPro" id="IPR023213">
    <property type="entry name" value="CAT-like_dom_sf"/>
</dbReference>
<evidence type="ECO:0000256" key="2">
    <source>
        <dbReference type="ARBA" id="ARBA00022553"/>
    </source>
</evidence>
<dbReference type="SUPFAM" id="SSF47336">
    <property type="entry name" value="ACP-like"/>
    <property type="match status" value="1"/>
</dbReference>
<dbReference type="PANTHER" id="PTHR45527">
    <property type="entry name" value="NONRIBOSOMAL PEPTIDE SYNTHETASE"/>
    <property type="match status" value="1"/>
</dbReference>
<dbReference type="PROSITE" id="PS00012">
    <property type="entry name" value="PHOSPHOPANTETHEINE"/>
    <property type="match status" value="1"/>
</dbReference>